<gene>
    <name evidence="1" type="ORF">EYC84_004277</name>
</gene>
<organism evidence="1 2">
    <name type="scientific">Monilinia fructicola</name>
    <name type="common">Brown rot fungus</name>
    <name type="synonym">Ciboria fructicola</name>
    <dbReference type="NCBI Taxonomy" id="38448"/>
    <lineage>
        <taxon>Eukaryota</taxon>
        <taxon>Fungi</taxon>
        <taxon>Dikarya</taxon>
        <taxon>Ascomycota</taxon>
        <taxon>Pezizomycotina</taxon>
        <taxon>Leotiomycetes</taxon>
        <taxon>Helotiales</taxon>
        <taxon>Sclerotiniaceae</taxon>
        <taxon>Monilinia</taxon>
    </lineage>
</organism>
<dbReference type="AlphaFoldDB" id="A0A5M9K3N2"/>
<reference evidence="1 2" key="1">
    <citation type="submission" date="2019-06" db="EMBL/GenBank/DDBJ databases">
        <title>Genome Sequence of the Brown Rot Fungal Pathogen Monilinia fructicola.</title>
        <authorList>
            <person name="De Miccolis Angelini R.M."/>
            <person name="Landi L."/>
            <person name="Abate D."/>
            <person name="Pollastro S."/>
            <person name="Romanazzi G."/>
            <person name="Faretra F."/>
        </authorList>
    </citation>
    <scope>NUCLEOTIDE SEQUENCE [LARGE SCALE GENOMIC DNA]</scope>
    <source>
        <strain evidence="1 2">Mfrc123</strain>
    </source>
</reference>
<protein>
    <submittedName>
        <fullName evidence="1">Uncharacterized protein</fullName>
    </submittedName>
</protein>
<name>A0A5M9K3N2_MONFR</name>
<dbReference type="Proteomes" id="UP000322873">
    <property type="component" value="Unassembled WGS sequence"/>
</dbReference>
<proteinExistence type="predicted"/>
<accession>A0A5M9K3N2</accession>
<evidence type="ECO:0000313" key="2">
    <source>
        <dbReference type="Proteomes" id="UP000322873"/>
    </source>
</evidence>
<comment type="caution">
    <text evidence="1">The sequence shown here is derived from an EMBL/GenBank/DDBJ whole genome shotgun (WGS) entry which is preliminary data.</text>
</comment>
<sequence length="72" mass="8495">MNEGLYFGSARNKEVLTRLLVEYKVLNDKVIIIIKVKTPYVRHEETKTFKIIMTRATAKGRHLIYIRRTKST</sequence>
<dbReference type="EMBL" id="VICG01000002">
    <property type="protein sequence ID" value="KAA8575059.1"/>
    <property type="molecule type" value="Genomic_DNA"/>
</dbReference>
<evidence type="ECO:0000313" key="1">
    <source>
        <dbReference type="EMBL" id="KAA8575059.1"/>
    </source>
</evidence>
<keyword evidence="2" id="KW-1185">Reference proteome</keyword>